<sequence length="182" mass="20452">MVIICLHSESLCSWVRFVLFTVAGGQRSAETTELDEVKIRCSVYVSERKDQLEPNILMYLVGRGGEGCSSRVRPLDESAEIGVQYEYISLIEWIRRQPYLCALTSCPFVCVSSSSTSSSSSPLVVELCHIYKSYAPSFVYIAFLEVIDREIIRIDNLAVAMLLETSPGARWSPRLGLERVEI</sequence>
<evidence type="ECO:0000313" key="2">
    <source>
        <dbReference type="Proteomes" id="UP001283361"/>
    </source>
</evidence>
<accession>A0AAE0YMV8</accession>
<name>A0AAE0YMV8_9GAST</name>
<organism evidence="1 2">
    <name type="scientific">Elysia crispata</name>
    <name type="common">lettuce slug</name>
    <dbReference type="NCBI Taxonomy" id="231223"/>
    <lineage>
        <taxon>Eukaryota</taxon>
        <taxon>Metazoa</taxon>
        <taxon>Spiralia</taxon>
        <taxon>Lophotrochozoa</taxon>
        <taxon>Mollusca</taxon>
        <taxon>Gastropoda</taxon>
        <taxon>Heterobranchia</taxon>
        <taxon>Euthyneura</taxon>
        <taxon>Panpulmonata</taxon>
        <taxon>Sacoglossa</taxon>
        <taxon>Placobranchoidea</taxon>
        <taxon>Plakobranchidae</taxon>
        <taxon>Elysia</taxon>
    </lineage>
</organism>
<evidence type="ECO:0000313" key="1">
    <source>
        <dbReference type="EMBL" id="KAK3751665.1"/>
    </source>
</evidence>
<dbReference type="AlphaFoldDB" id="A0AAE0YMV8"/>
<dbReference type="EMBL" id="JAWDGP010005809">
    <property type="protein sequence ID" value="KAK3751665.1"/>
    <property type="molecule type" value="Genomic_DNA"/>
</dbReference>
<reference evidence="1" key="1">
    <citation type="journal article" date="2023" name="G3 (Bethesda)">
        <title>A reference genome for the long-term kleptoplast-retaining sea slug Elysia crispata morphotype clarki.</title>
        <authorList>
            <person name="Eastman K.E."/>
            <person name="Pendleton A.L."/>
            <person name="Shaikh M.A."/>
            <person name="Suttiyut T."/>
            <person name="Ogas R."/>
            <person name="Tomko P."/>
            <person name="Gavelis G."/>
            <person name="Widhalm J.R."/>
            <person name="Wisecaver J.H."/>
        </authorList>
    </citation>
    <scope>NUCLEOTIDE SEQUENCE</scope>
    <source>
        <strain evidence="1">ECLA1</strain>
    </source>
</reference>
<comment type="caution">
    <text evidence="1">The sequence shown here is derived from an EMBL/GenBank/DDBJ whole genome shotgun (WGS) entry which is preliminary data.</text>
</comment>
<dbReference type="Proteomes" id="UP001283361">
    <property type="component" value="Unassembled WGS sequence"/>
</dbReference>
<keyword evidence="2" id="KW-1185">Reference proteome</keyword>
<proteinExistence type="predicted"/>
<protein>
    <submittedName>
        <fullName evidence="1">Uncharacterized protein</fullName>
    </submittedName>
</protein>
<gene>
    <name evidence="1" type="ORF">RRG08_065572</name>
</gene>